<evidence type="ECO:0000256" key="14">
    <source>
        <dbReference type="SAM" id="Coils"/>
    </source>
</evidence>
<evidence type="ECO:0000256" key="6">
    <source>
        <dbReference type="ARBA" id="ARBA00022692"/>
    </source>
</evidence>
<dbReference type="GO" id="GO:0006355">
    <property type="term" value="P:regulation of DNA-templated transcription"/>
    <property type="evidence" value="ECO:0007669"/>
    <property type="project" value="InterPro"/>
</dbReference>
<keyword evidence="7" id="KW-0547">Nucleotide-binding</keyword>
<dbReference type="CDD" id="cd00082">
    <property type="entry name" value="HisKA"/>
    <property type="match status" value="1"/>
</dbReference>
<dbReference type="SMART" id="SM00091">
    <property type="entry name" value="PAS"/>
    <property type="match status" value="2"/>
</dbReference>
<dbReference type="GO" id="GO:0005524">
    <property type="term" value="F:ATP binding"/>
    <property type="evidence" value="ECO:0007669"/>
    <property type="project" value="UniProtKB-KW"/>
</dbReference>
<evidence type="ECO:0000256" key="7">
    <source>
        <dbReference type="ARBA" id="ARBA00022741"/>
    </source>
</evidence>
<dbReference type="PROSITE" id="PS50109">
    <property type="entry name" value="HIS_KIN"/>
    <property type="match status" value="1"/>
</dbReference>
<dbReference type="InterPro" id="IPR000700">
    <property type="entry name" value="PAS-assoc_C"/>
</dbReference>
<dbReference type="HOGENOM" id="CLU_000445_114_15_10"/>
<dbReference type="SUPFAM" id="SSF55785">
    <property type="entry name" value="PYP-like sensor domain (PAS domain)"/>
    <property type="match status" value="2"/>
</dbReference>
<evidence type="ECO:0000256" key="13">
    <source>
        <dbReference type="PROSITE-ProRule" id="PRU00169"/>
    </source>
</evidence>
<keyword evidence="20" id="KW-0808">Transferase</keyword>
<dbReference type="SMART" id="SM00086">
    <property type="entry name" value="PAC"/>
    <property type="match status" value="1"/>
</dbReference>
<protein>
    <recommendedName>
        <fullName evidence="3">histidine kinase</fullName>
        <ecNumber evidence="3">2.7.13.3</ecNumber>
    </recommendedName>
</protein>
<dbReference type="Pfam" id="PF02518">
    <property type="entry name" value="HATPase_c"/>
    <property type="match status" value="1"/>
</dbReference>
<dbReference type="InterPro" id="IPR004358">
    <property type="entry name" value="Sig_transdc_His_kin-like_C"/>
</dbReference>
<dbReference type="Gene3D" id="3.30.565.10">
    <property type="entry name" value="Histidine kinase-like ATPase, C-terminal domain"/>
    <property type="match status" value="1"/>
</dbReference>
<keyword evidence="10" id="KW-0902">Two-component regulatory system</keyword>
<evidence type="ECO:0000259" key="16">
    <source>
        <dbReference type="PROSITE" id="PS50110"/>
    </source>
</evidence>
<dbReference type="PANTHER" id="PTHR45339:SF1">
    <property type="entry name" value="HYBRID SIGNAL TRANSDUCTION HISTIDINE KINASE J"/>
    <property type="match status" value="1"/>
</dbReference>
<sequence>MEKSLNTGKDQLLEERNARLRAEALLLEKEQLIIQLSQQNESLHTQLSSLDDLKQELHYVQEIVNNAQDIVFISDYQGIFRYINPAAAQLLGFAMDEMSGKHFSALIREDYAEIIRAQYRDQVKNRLASSYLEFPVKNAEEREMWLGQQVSFVYHGDKLFEAHSIARDITTLRTAGERLRKSEEKYRSIMENMELGLLEVDSTAKIIRAYPRFCEMVGYPEEELVGKDPKALFSPQGFLDRAQQEEVKFLKGKSVIWEAPLRKKNGSIMWTLINNTPIYNDQGALVGTLGIHLDITEQKLLQVDLERTRQEAEQARDAEKAFLANISHEIRNPINSIVGMTNLLYDTYLSEEQLEYVNTLKYSADLLHALVSDVLDISKIEQGKMEPQLEDFDFFEMAKAMCKTFEFRLSQRPIQFQCEVSPSVPQRFRSDSTFINQILINLMNNAFKFTEEGTISCLAEAKFIDQQQWIEFIVKDTGIGIPPDRLPFIFERFNQAGKANKVQRDGTGLGLPITKQLVELLGGNIKVQSTPGVGTTFNILLPIEPALEPSLHPSEKSERQIDGAKDRLHVLIVEDNPMNRRYLENLMQKWGLSYTAADDGQTALHFLKKERFDLILMDIRMPILDGYETTLRLRHASKNHNQHVPIIALTASALLDEKEKALQAGMNHHLSKPFTPEQLQDALRQFFPGFSQHNSHSTTLGKALNRHELTELYDNDTHYMQEIFQIFVQTIPLELAQMRTFLEAERWKDFAAKAHKIKPSFQMVGLGELSTHVALLERAKTDFNPADLARDFVAFEKAVVHGLKLVQDELKALT</sequence>
<evidence type="ECO:0000256" key="10">
    <source>
        <dbReference type="ARBA" id="ARBA00023012"/>
    </source>
</evidence>
<evidence type="ECO:0000256" key="11">
    <source>
        <dbReference type="ARBA" id="ARBA00023136"/>
    </source>
</evidence>
<dbReference type="FunFam" id="3.30.565.10:FF:000010">
    <property type="entry name" value="Sensor histidine kinase RcsC"/>
    <property type="match status" value="1"/>
</dbReference>
<dbReference type="InterPro" id="IPR036890">
    <property type="entry name" value="HATPase_C_sf"/>
</dbReference>
<evidence type="ECO:0000256" key="1">
    <source>
        <dbReference type="ARBA" id="ARBA00000085"/>
    </source>
</evidence>
<evidence type="ECO:0000256" key="5">
    <source>
        <dbReference type="ARBA" id="ARBA00022553"/>
    </source>
</evidence>
<dbReference type="SUPFAM" id="SSF55874">
    <property type="entry name" value="ATPase domain of HSP90 chaperone/DNA topoisomerase II/histidine kinase"/>
    <property type="match status" value="1"/>
</dbReference>
<keyword evidence="21" id="KW-1185">Reference proteome</keyword>
<evidence type="ECO:0000256" key="9">
    <source>
        <dbReference type="ARBA" id="ARBA00022989"/>
    </source>
</evidence>
<dbReference type="EC" id="2.7.13.3" evidence="3"/>
<dbReference type="SUPFAM" id="SSF47384">
    <property type="entry name" value="Homodimeric domain of signal transducing histidine kinase"/>
    <property type="match status" value="1"/>
</dbReference>
<evidence type="ECO:0000259" key="19">
    <source>
        <dbReference type="PROSITE" id="PS50894"/>
    </source>
</evidence>
<feature type="domain" description="HPt" evidence="19">
    <location>
        <begin position="716"/>
        <end position="814"/>
    </location>
</feature>
<feature type="coiled-coil region" evidence="14">
    <location>
        <begin position="298"/>
        <end position="325"/>
    </location>
</feature>
<keyword evidence="6" id="KW-0812">Transmembrane</keyword>
<dbReference type="PROSITE" id="PS50113">
    <property type="entry name" value="PAC"/>
    <property type="match status" value="1"/>
</dbReference>
<reference key="2">
    <citation type="submission" date="2011-04" db="EMBL/GenBank/DDBJ databases">
        <title>Complete sequence of chromosome of Haliscomenobacter hydrossis DSM 1100.</title>
        <authorList>
            <consortium name="US DOE Joint Genome Institute (JGI-PGF)"/>
            <person name="Lucas S."/>
            <person name="Han J."/>
            <person name="Lapidus A."/>
            <person name="Bruce D."/>
            <person name="Goodwin L."/>
            <person name="Pitluck S."/>
            <person name="Peters L."/>
            <person name="Kyrpides N."/>
            <person name="Mavromatis K."/>
            <person name="Ivanova N."/>
            <person name="Ovchinnikova G."/>
            <person name="Pagani I."/>
            <person name="Daligault H."/>
            <person name="Detter J.C."/>
            <person name="Han C."/>
            <person name="Land M."/>
            <person name="Hauser L."/>
            <person name="Markowitz V."/>
            <person name="Cheng J.-F."/>
            <person name="Hugenholtz P."/>
            <person name="Woyke T."/>
            <person name="Wu D."/>
            <person name="Verbarg S."/>
            <person name="Frueling A."/>
            <person name="Brambilla E."/>
            <person name="Klenk H.-P."/>
            <person name="Eisen J.A."/>
        </authorList>
    </citation>
    <scope>NUCLEOTIDE SEQUENCE</scope>
    <source>
        <strain>DSM 1100</strain>
    </source>
</reference>
<dbReference type="InterPro" id="IPR013767">
    <property type="entry name" value="PAS_fold"/>
</dbReference>
<dbReference type="eggNOG" id="COG2205">
    <property type="taxonomic scope" value="Bacteria"/>
</dbReference>
<dbReference type="InterPro" id="IPR001789">
    <property type="entry name" value="Sig_transdc_resp-reg_receiver"/>
</dbReference>
<dbReference type="EMBL" id="CP002691">
    <property type="protein sequence ID" value="AEE52172.1"/>
    <property type="molecule type" value="Genomic_DNA"/>
</dbReference>
<dbReference type="GO" id="GO:0000155">
    <property type="term" value="F:phosphorelay sensor kinase activity"/>
    <property type="evidence" value="ECO:0007669"/>
    <property type="project" value="InterPro"/>
</dbReference>
<evidence type="ECO:0000256" key="3">
    <source>
        <dbReference type="ARBA" id="ARBA00012438"/>
    </source>
</evidence>
<dbReference type="Proteomes" id="UP000008461">
    <property type="component" value="Chromosome"/>
</dbReference>
<dbReference type="RefSeq" id="WP_013766710.1">
    <property type="nucleotide sequence ID" value="NC_015510.1"/>
</dbReference>
<dbReference type="SUPFAM" id="SSF52172">
    <property type="entry name" value="CheY-like"/>
    <property type="match status" value="1"/>
</dbReference>
<dbReference type="PANTHER" id="PTHR45339">
    <property type="entry name" value="HYBRID SIGNAL TRANSDUCTION HISTIDINE KINASE J"/>
    <property type="match status" value="1"/>
</dbReference>
<gene>
    <name evidence="20" type="ordered locus">Halhy_4328</name>
</gene>
<evidence type="ECO:0000256" key="2">
    <source>
        <dbReference type="ARBA" id="ARBA00004651"/>
    </source>
</evidence>
<dbReference type="eggNOG" id="COG2202">
    <property type="taxonomic scope" value="Bacteria"/>
</dbReference>
<feature type="modified residue" description="4-aspartylphosphate" evidence="13">
    <location>
        <position position="618"/>
    </location>
</feature>
<keyword evidence="14" id="KW-0175">Coiled coil</keyword>
<dbReference type="OrthoDB" id="9796457at2"/>
<dbReference type="Gene3D" id="1.20.120.160">
    <property type="entry name" value="HPT domain"/>
    <property type="match status" value="1"/>
</dbReference>
<feature type="domain" description="Response regulatory" evidence="16">
    <location>
        <begin position="569"/>
        <end position="687"/>
    </location>
</feature>
<dbReference type="SMART" id="SM00388">
    <property type="entry name" value="HisKA"/>
    <property type="match status" value="1"/>
</dbReference>
<dbReference type="STRING" id="760192.Halhy_4328"/>
<reference evidence="20 21" key="1">
    <citation type="journal article" date="2011" name="Stand. Genomic Sci.">
        <title>Complete genome sequence of Haliscomenobacter hydrossis type strain (O).</title>
        <authorList>
            <consortium name="US DOE Joint Genome Institute (JGI-PGF)"/>
            <person name="Daligault H."/>
            <person name="Lapidus A."/>
            <person name="Zeytun A."/>
            <person name="Nolan M."/>
            <person name="Lucas S."/>
            <person name="Del Rio T.G."/>
            <person name="Tice H."/>
            <person name="Cheng J.F."/>
            <person name="Tapia R."/>
            <person name="Han C."/>
            <person name="Goodwin L."/>
            <person name="Pitluck S."/>
            <person name="Liolios K."/>
            <person name="Pagani I."/>
            <person name="Ivanova N."/>
            <person name="Huntemann M."/>
            <person name="Mavromatis K."/>
            <person name="Mikhailova N."/>
            <person name="Pati A."/>
            <person name="Chen A."/>
            <person name="Palaniappan K."/>
            <person name="Land M."/>
            <person name="Hauser L."/>
            <person name="Brambilla E.M."/>
            <person name="Rohde M."/>
            <person name="Verbarg S."/>
            <person name="Goker M."/>
            <person name="Bristow J."/>
            <person name="Eisen J.A."/>
            <person name="Markowitz V."/>
            <person name="Hugenholtz P."/>
            <person name="Kyrpides N.C."/>
            <person name="Klenk H.P."/>
            <person name="Woyke T."/>
        </authorList>
    </citation>
    <scope>NUCLEOTIDE SEQUENCE [LARGE SCALE GENOMIC DNA]</scope>
    <source>
        <strain evidence="21">ATCC 27775 / DSM 1100 / LMG 10767 / O</strain>
    </source>
</reference>
<evidence type="ECO:0000313" key="21">
    <source>
        <dbReference type="Proteomes" id="UP000008461"/>
    </source>
</evidence>
<dbReference type="PROSITE" id="PS50110">
    <property type="entry name" value="RESPONSE_REGULATORY"/>
    <property type="match status" value="1"/>
</dbReference>
<dbReference type="InterPro" id="IPR036641">
    <property type="entry name" value="HPT_dom_sf"/>
</dbReference>
<comment type="subcellular location">
    <subcellularLocation>
        <location evidence="2">Cell membrane</location>
        <topology evidence="2">Multi-pass membrane protein</topology>
    </subcellularLocation>
</comment>
<dbReference type="AlphaFoldDB" id="F4KPS2"/>
<dbReference type="Pfam" id="PF00072">
    <property type="entry name" value="Response_reg"/>
    <property type="match status" value="1"/>
</dbReference>
<dbReference type="eggNOG" id="COG0784">
    <property type="taxonomic scope" value="Bacteria"/>
</dbReference>
<feature type="domain" description="PAS" evidence="17">
    <location>
        <begin position="56"/>
        <end position="126"/>
    </location>
</feature>
<dbReference type="Pfam" id="PF00989">
    <property type="entry name" value="PAS"/>
    <property type="match status" value="1"/>
</dbReference>
<evidence type="ECO:0000256" key="4">
    <source>
        <dbReference type="ARBA" id="ARBA00022475"/>
    </source>
</evidence>
<evidence type="ECO:0000259" key="15">
    <source>
        <dbReference type="PROSITE" id="PS50109"/>
    </source>
</evidence>
<dbReference type="CDD" id="cd16922">
    <property type="entry name" value="HATPase_EvgS-ArcB-TorS-like"/>
    <property type="match status" value="1"/>
</dbReference>
<proteinExistence type="predicted"/>
<dbReference type="InterPro" id="IPR008207">
    <property type="entry name" value="Sig_transdc_His_kin_Hpt_dom"/>
</dbReference>
<dbReference type="CDD" id="cd17546">
    <property type="entry name" value="REC_hyHK_CKI1_RcsC-like"/>
    <property type="match status" value="1"/>
</dbReference>
<feature type="domain" description="PAS" evidence="17">
    <location>
        <begin position="182"/>
        <end position="236"/>
    </location>
</feature>
<dbReference type="SUPFAM" id="SSF47226">
    <property type="entry name" value="Histidine-containing phosphotransfer domain, HPT domain"/>
    <property type="match status" value="1"/>
</dbReference>
<comment type="catalytic activity">
    <reaction evidence="1">
        <text>ATP + protein L-histidine = ADP + protein N-phospho-L-histidine.</text>
        <dbReference type="EC" id="2.7.13.3"/>
    </reaction>
</comment>
<dbReference type="InterPro" id="IPR003661">
    <property type="entry name" value="HisK_dim/P_dom"/>
</dbReference>
<dbReference type="Pfam" id="PF00512">
    <property type="entry name" value="HisKA"/>
    <property type="match status" value="1"/>
</dbReference>
<dbReference type="InterPro" id="IPR035965">
    <property type="entry name" value="PAS-like_dom_sf"/>
</dbReference>
<keyword evidence="4" id="KW-1003">Cell membrane</keyword>
<dbReference type="InterPro" id="IPR036097">
    <property type="entry name" value="HisK_dim/P_sf"/>
</dbReference>
<dbReference type="SMART" id="SM00448">
    <property type="entry name" value="REC"/>
    <property type="match status" value="1"/>
</dbReference>
<dbReference type="InterPro" id="IPR001610">
    <property type="entry name" value="PAC"/>
</dbReference>
<feature type="modified residue" description="Phosphohistidine" evidence="12">
    <location>
        <position position="755"/>
    </location>
</feature>
<feature type="domain" description="Histidine kinase" evidence="15">
    <location>
        <begin position="325"/>
        <end position="545"/>
    </location>
</feature>
<dbReference type="GO" id="GO:0005886">
    <property type="term" value="C:plasma membrane"/>
    <property type="evidence" value="ECO:0007669"/>
    <property type="project" value="UniProtKB-SubCell"/>
</dbReference>
<evidence type="ECO:0000256" key="12">
    <source>
        <dbReference type="PROSITE-ProRule" id="PRU00110"/>
    </source>
</evidence>
<dbReference type="eggNOG" id="COG2198">
    <property type="taxonomic scope" value="Bacteria"/>
</dbReference>
<keyword evidence="11" id="KW-0472">Membrane</keyword>
<dbReference type="InterPro" id="IPR011006">
    <property type="entry name" value="CheY-like_superfamily"/>
</dbReference>
<dbReference type="Gene3D" id="3.30.450.20">
    <property type="entry name" value="PAS domain"/>
    <property type="match status" value="2"/>
</dbReference>
<evidence type="ECO:0000259" key="17">
    <source>
        <dbReference type="PROSITE" id="PS50112"/>
    </source>
</evidence>
<dbReference type="PROSITE" id="PS50894">
    <property type="entry name" value="HPT"/>
    <property type="match status" value="1"/>
</dbReference>
<name>F4KPS2_HALH1</name>
<dbReference type="Pfam" id="PF13426">
    <property type="entry name" value="PAS_9"/>
    <property type="match status" value="1"/>
</dbReference>
<organism evidence="20 21">
    <name type="scientific">Haliscomenobacter hydrossis (strain ATCC 27775 / DSM 1100 / LMG 10767 / O)</name>
    <dbReference type="NCBI Taxonomy" id="760192"/>
    <lineage>
        <taxon>Bacteria</taxon>
        <taxon>Pseudomonadati</taxon>
        <taxon>Bacteroidota</taxon>
        <taxon>Saprospiria</taxon>
        <taxon>Saprospirales</taxon>
        <taxon>Haliscomenobacteraceae</taxon>
        <taxon>Haliscomenobacter</taxon>
    </lineage>
</organism>
<dbReference type="InterPro" id="IPR000014">
    <property type="entry name" value="PAS"/>
</dbReference>
<accession>F4KPS2</accession>
<dbReference type="PROSITE" id="PS50112">
    <property type="entry name" value="PAS"/>
    <property type="match status" value="2"/>
</dbReference>
<keyword evidence="8" id="KW-0067">ATP-binding</keyword>
<keyword evidence="20" id="KW-0418">Kinase</keyword>
<dbReference type="InterPro" id="IPR003594">
    <property type="entry name" value="HATPase_dom"/>
</dbReference>
<feature type="coiled-coil region" evidence="14">
    <location>
        <begin position="10"/>
        <end position="70"/>
    </location>
</feature>
<dbReference type="Gene3D" id="3.40.50.2300">
    <property type="match status" value="1"/>
</dbReference>
<evidence type="ECO:0000259" key="18">
    <source>
        <dbReference type="PROSITE" id="PS50113"/>
    </source>
</evidence>
<feature type="domain" description="PAC" evidence="18">
    <location>
        <begin position="255"/>
        <end position="307"/>
    </location>
</feature>
<dbReference type="Pfam" id="PF01627">
    <property type="entry name" value="Hpt"/>
    <property type="match status" value="1"/>
</dbReference>
<dbReference type="SMART" id="SM00387">
    <property type="entry name" value="HATPase_c"/>
    <property type="match status" value="1"/>
</dbReference>
<dbReference type="CDD" id="cd00130">
    <property type="entry name" value="PAS"/>
    <property type="match status" value="2"/>
</dbReference>
<dbReference type="InterPro" id="IPR005467">
    <property type="entry name" value="His_kinase_dom"/>
</dbReference>
<evidence type="ECO:0000256" key="8">
    <source>
        <dbReference type="ARBA" id="ARBA00022840"/>
    </source>
</evidence>
<dbReference type="PRINTS" id="PR00344">
    <property type="entry name" value="BCTRLSENSOR"/>
</dbReference>
<dbReference type="KEGG" id="hhy:Halhy_4328"/>
<evidence type="ECO:0000313" key="20">
    <source>
        <dbReference type="EMBL" id="AEE52172.1"/>
    </source>
</evidence>
<keyword evidence="9" id="KW-1133">Transmembrane helix</keyword>
<keyword evidence="5 13" id="KW-0597">Phosphoprotein</keyword>
<dbReference type="Gene3D" id="1.10.287.130">
    <property type="match status" value="1"/>
</dbReference>
<dbReference type="NCBIfam" id="TIGR00229">
    <property type="entry name" value="sensory_box"/>
    <property type="match status" value="2"/>
</dbReference>